<dbReference type="EMBL" id="DSVQ01000002">
    <property type="protein sequence ID" value="HGT37771.1"/>
    <property type="molecule type" value="Genomic_DNA"/>
</dbReference>
<dbReference type="Pfam" id="PF13578">
    <property type="entry name" value="Methyltransf_24"/>
    <property type="match status" value="1"/>
</dbReference>
<dbReference type="InterPro" id="IPR029063">
    <property type="entry name" value="SAM-dependent_MTases_sf"/>
</dbReference>
<dbReference type="AlphaFoldDB" id="A0A7C4LN10"/>
<dbReference type="GO" id="GO:0008168">
    <property type="term" value="F:methyltransferase activity"/>
    <property type="evidence" value="ECO:0007669"/>
    <property type="project" value="UniProtKB-KW"/>
</dbReference>
<protein>
    <submittedName>
        <fullName evidence="1">Class I SAM-dependent methyltransferase</fullName>
    </submittedName>
</protein>
<gene>
    <name evidence="1" type="ORF">ENS64_00655</name>
</gene>
<comment type="caution">
    <text evidence="1">The sequence shown here is derived from an EMBL/GenBank/DDBJ whole genome shotgun (WGS) entry which is preliminary data.</text>
</comment>
<keyword evidence="1" id="KW-0489">Methyltransferase</keyword>
<proteinExistence type="predicted"/>
<dbReference type="GO" id="GO:0032259">
    <property type="term" value="P:methylation"/>
    <property type="evidence" value="ECO:0007669"/>
    <property type="project" value="UniProtKB-KW"/>
</dbReference>
<reference evidence="1" key="1">
    <citation type="journal article" date="2020" name="mSystems">
        <title>Genome- and Community-Level Interaction Insights into Carbon Utilization and Element Cycling Functions of Hydrothermarchaeota in Hydrothermal Sediment.</title>
        <authorList>
            <person name="Zhou Z."/>
            <person name="Liu Y."/>
            <person name="Xu W."/>
            <person name="Pan J."/>
            <person name="Luo Z.H."/>
            <person name="Li M."/>
        </authorList>
    </citation>
    <scope>NUCLEOTIDE SEQUENCE [LARGE SCALE GENOMIC DNA]</scope>
    <source>
        <strain evidence="1">SpSt-508</strain>
    </source>
</reference>
<organism evidence="1">
    <name type="scientific">Schlesneria paludicola</name>
    <dbReference type="NCBI Taxonomy" id="360056"/>
    <lineage>
        <taxon>Bacteria</taxon>
        <taxon>Pseudomonadati</taxon>
        <taxon>Planctomycetota</taxon>
        <taxon>Planctomycetia</taxon>
        <taxon>Planctomycetales</taxon>
        <taxon>Planctomycetaceae</taxon>
        <taxon>Schlesneria</taxon>
    </lineage>
</organism>
<accession>A0A7C4LN10</accession>
<evidence type="ECO:0000313" key="1">
    <source>
        <dbReference type="EMBL" id="HGT37771.1"/>
    </source>
</evidence>
<sequence length="239" mass="27518">MRRCATTLEAEMSAAEHAFLRQILCGLALKGRHLEIGTAAGGTLCAMMGFFPAESRPPFSVVDPMRYFPNQRETVRQNLRLHGIDPELVDFRIGTSAELFPRAAARGETFDFVLIDGCHKIWSVTCDLRWTRLVNVGGVVCFHDYTPRMRGVWLAVNRFLARNRHYEVMGQADTLLAIRKRETGRKAEVDTLDEWYARAWHLPLQIERKWQRWRRSRQNVRGYADSPEALTAFSTSFRS</sequence>
<dbReference type="Gene3D" id="3.40.50.150">
    <property type="entry name" value="Vaccinia Virus protein VP39"/>
    <property type="match status" value="1"/>
</dbReference>
<name>A0A7C4LN10_9PLAN</name>
<keyword evidence="1" id="KW-0808">Transferase</keyword>
<dbReference type="SUPFAM" id="SSF53335">
    <property type="entry name" value="S-adenosyl-L-methionine-dependent methyltransferases"/>
    <property type="match status" value="1"/>
</dbReference>